<keyword evidence="1" id="KW-0812">Transmembrane</keyword>
<keyword evidence="1" id="KW-1133">Transmembrane helix</keyword>
<protein>
    <submittedName>
        <fullName evidence="2">Uncharacterized protein</fullName>
    </submittedName>
</protein>
<reference evidence="2 3" key="1">
    <citation type="submission" date="2016-07" db="EMBL/GenBank/DDBJ databases">
        <title>Pervasive Adenine N6-methylation of Active Genes in Fungi.</title>
        <authorList>
            <consortium name="DOE Joint Genome Institute"/>
            <person name="Mondo S.J."/>
            <person name="Dannebaum R.O."/>
            <person name="Kuo R.C."/>
            <person name="Labutti K."/>
            <person name="Haridas S."/>
            <person name="Kuo A."/>
            <person name="Salamov A."/>
            <person name="Ahrendt S.R."/>
            <person name="Lipzen A."/>
            <person name="Sullivan W."/>
            <person name="Andreopoulos W.B."/>
            <person name="Clum A."/>
            <person name="Lindquist E."/>
            <person name="Daum C."/>
            <person name="Ramamoorthy G.K."/>
            <person name="Gryganskyi A."/>
            <person name="Culley D."/>
            <person name="Magnuson J.K."/>
            <person name="James T.Y."/>
            <person name="O'Malley M.A."/>
            <person name="Stajich J.E."/>
            <person name="Spatafora J.W."/>
            <person name="Visel A."/>
            <person name="Grigoriev I.V."/>
        </authorList>
    </citation>
    <scope>NUCLEOTIDE SEQUENCE [LARGE SCALE GENOMIC DNA]</scope>
    <source>
        <strain evidence="2 3">JEL800</strain>
    </source>
</reference>
<dbReference type="OrthoDB" id="2093070at2759"/>
<feature type="transmembrane region" description="Helical" evidence="1">
    <location>
        <begin position="148"/>
        <end position="169"/>
    </location>
</feature>
<dbReference type="AlphaFoldDB" id="A0A1Y2AG49"/>
<keyword evidence="1" id="KW-0472">Membrane</keyword>
<name>A0A1Y2AG49_9FUNG</name>
<dbReference type="Proteomes" id="UP000193642">
    <property type="component" value="Unassembled WGS sequence"/>
</dbReference>
<evidence type="ECO:0000256" key="1">
    <source>
        <dbReference type="SAM" id="Phobius"/>
    </source>
</evidence>
<sequence>MNSPSVNLPVQEATEAVELNEVNKPNHPPVGIAKGARHVLINDKVLIRSAIVIAILLCISWSFQWASIILPAWRGDKYHTGGLFQICGNTDFKFNATTSDIYPGEIYPWKCEPFDDYVDRFSSIFPNKNGDWYVQAQSSKRMIVVSRWFEITSTSMDMIFGITTIWAVLYPNTNRKKQEKNMQFALIGVLLTPAFTLVDTFMQNSYWEAIGVGHFEKIGFLGWGIRKQYRLFLEGNEAAKLGVV</sequence>
<evidence type="ECO:0000313" key="2">
    <source>
        <dbReference type="EMBL" id="ORY21573.1"/>
    </source>
</evidence>
<feature type="transmembrane region" description="Helical" evidence="1">
    <location>
        <begin position="45"/>
        <end position="70"/>
    </location>
</feature>
<proteinExistence type="predicted"/>
<feature type="transmembrane region" description="Helical" evidence="1">
    <location>
        <begin position="181"/>
        <end position="198"/>
    </location>
</feature>
<organism evidence="2 3">
    <name type="scientific">Rhizoclosmatium globosum</name>
    <dbReference type="NCBI Taxonomy" id="329046"/>
    <lineage>
        <taxon>Eukaryota</taxon>
        <taxon>Fungi</taxon>
        <taxon>Fungi incertae sedis</taxon>
        <taxon>Chytridiomycota</taxon>
        <taxon>Chytridiomycota incertae sedis</taxon>
        <taxon>Chytridiomycetes</taxon>
        <taxon>Chytridiales</taxon>
        <taxon>Chytriomycetaceae</taxon>
        <taxon>Rhizoclosmatium</taxon>
    </lineage>
</organism>
<evidence type="ECO:0000313" key="3">
    <source>
        <dbReference type="Proteomes" id="UP000193642"/>
    </source>
</evidence>
<comment type="caution">
    <text evidence="2">The sequence shown here is derived from an EMBL/GenBank/DDBJ whole genome shotgun (WGS) entry which is preliminary data.</text>
</comment>
<gene>
    <name evidence="2" type="ORF">BCR33DRAFT_776277</name>
</gene>
<keyword evidence="3" id="KW-1185">Reference proteome</keyword>
<accession>A0A1Y2AG49</accession>
<dbReference type="EMBL" id="MCGO01000200">
    <property type="protein sequence ID" value="ORY21573.1"/>
    <property type="molecule type" value="Genomic_DNA"/>
</dbReference>